<name>A0ABQ4N6U6_9BACL</name>
<feature type="coiled-coil region" evidence="1">
    <location>
        <begin position="59"/>
        <end position="86"/>
    </location>
</feature>
<dbReference type="EMBL" id="BOVJ01000075">
    <property type="protein sequence ID" value="GIQ63932.1"/>
    <property type="molecule type" value="Genomic_DNA"/>
</dbReference>
<keyword evidence="3" id="KW-1185">Reference proteome</keyword>
<evidence type="ECO:0000256" key="1">
    <source>
        <dbReference type="SAM" id="Coils"/>
    </source>
</evidence>
<reference evidence="2 3" key="1">
    <citation type="submission" date="2021-04" db="EMBL/GenBank/DDBJ databases">
        <title>Draft genome sequence of Paenibacillus cisolokensis, LC2-13A.</title>
        <authorList>
            <person name="Uke A."/>
            <person name="Chhe C."/>
            <person name="Baramee S."/>
            <person name="Kosugi A."/>
        </authorList>
    </citation>
    <scope>NUCLEOTIDE SEQUENCE [LARGE SCALE GENOMIC DNA]</scope>
    <source>
        <strain evidence="2 3">LC2-13A</strain>
    </source>
</reference>
<dbReference type="Proteomes" id="UP000680304">
    <property type="component" value="Unassembled WGS sequence"/>
</dbReference>
<dbReference type="RefSeq" id="WP_213528907.1">
    <property type="nucleotide sequence ID" value="NZ_BOVJ01000075.1"/>
</dbReference>
<proteinExistence type="predicted"/>
<organism evidence="2 3">
    <name type="scientific">Paenibacillus cisolokensis</name>
    <dbReference type="NCBI Taxonomy" id="1658519"/>
    <lineage>
        <taxon>Bacteria</taxon>
        <taxon>Bacillati</taxon>
        <taxon>Bacillota</taxon>
        <taxon>Bacilli</taxon>
        <taxon>Bacillales</taxon>
        <taxon>Paenibacillaceae</taxon>
        <taxon>Paenibacillus</taxon>
    </lineage>
</organism>
<evidence type="ECO:0000313" key="2">
    <source>
        <dbReference type="EMBL" id="GIQ63932.1"/>
    </source>
</evidence>
<sequence length="172" mass="19512">MLEDIVKKLNKDRAKSVTPLQKELAAIDKELASIENQRKRFFKLFEAGNVDDDLFVDRLTELKVQHEQLARRNAEAERQLADSTSDPVPLQQVRKALTKFQRLLAESPPETQKTLPQTVVKQIHVKDGRKVEGIEIELAPTVHKHFLNSPLPPKRRRGLLLFASKSPPPGTA</sequence>
<evidence type="ECO:0000313" key="3">
    <source>
        <dbReference type="Proteomes" id="UP000680304"/>
    </source>
</evidence>
<protein>
    <submittedName>
        <fullName evidence="2">Uncharacterized protein</fullName>
    </submittedName>
</protein>
<keyword evidence="1" id="KW-0175">Coiled coil</keyword>
<accession>A0ABQ4N6U6</accession>
<comment type="caution">
    <text evidence="2">The sequence shown here is derived from an EMBL/GenBank/DDBJ whole genome shotgun (WGS) entry which is preliminary data.</text>
</comment>
<gene>
    <name evidence="2" type="ORF">PACILC2_25000</name>
</gene>